<evidence type="ECO:0000256" key="1">
    <source>
        <dbReference type="SAM" id="MobiDB-lite"/>
    </source>
</evidence>
<evidence type="ECO:0000313" key="2">
    <source>
        <dbReference type="EMBL" id="KJZ70301.1"/>
    </source>
</evidence>
<name>A0A0F7ZG55_9HYPO</name>
<proteinExistence type="predicted"/>
<gene>
    <name evidence="2" type="ORF">HIM_10308</name>
</gene>
<organism evidence="2 3">
    <name type="scientific">Hirsutella minnesotensis 3608</name>
    <dbReference type="NCBI Taxonomy" id="1043627"/>
    <lineage>
        <taxon>Eukaryota</taxon>
        <taxon>Fungi</taxon>
        <taxon>Dikarya</taxon>
        <taxon>Ascomycota</taxon>
        <taxon>Pezizomycotina</taxon>
        <taxon>Sordariomycetes</taxon>
        <taxon>Hypocreomycetidae</taxon>
        <taxon>Hypocreales</taxon>
        <taxon>Ophiocordycipitaceae</taxon>
        <taxon>Hirsutella</taxon>
    </lineage>
</organism>
<dbReference type="AlphaFoldDB" id="A0A0F7ZG55"/>
<dbReference type="Proteomes" id="UP000054481">
    <property type="component" value="Unassembled WGS sequence"/>
</dbReference>
<accession>A0A0F7ZG55</accession>
<feature type="region of interest" description="Disordered" evidence="1">
    <location>
        <begin position="1"/>
        <end position="46"/>
    </location>
</feature>
<dbReference type="OrthoDB" id="4930811at2759"/>
<reference evidence="2 3" key="1">
    <citation type="journal article" date="2014" name="Genome Biol. Evol.">
        <title>Comparative genomics and transcriptomics analyses reveal divergent lifestyle features of nematode endoparasitic fungus Hirsutella minnesotensis.</title>
        <authorList>
            <person name="Lai Y."/>
            <person name="Liu K."/>
            <person name="Zhang X."/>
            <person name="Zhang X."/>
            <person name="Li K."/>
            <person name="Wang N."/>
            <person name="Shu C."/>
            <person name="Wu Y."/>
            <person name="Wang C."/>
            <person name="Bushley K.E."/>
            <person name="Xiang M."/>
            <person name="Liu X."/>
        </authorList>
    </citation>
    <scope>NUCLEOTIDE SEQUENCE [LARGE SCALE GENOMIC DNA]</scope>
    <source>
        <strain evidence="2 3">3608</strain>
    </source>
</reference>
<protein>
    <submittedName>
        <fullName evidence="2">Uncharacterized protein</fullName>
    </submittedName>
</protein>
<keyword evidence="3" id="KW-1185">Reference proteome</keyword>
<sequence>MNHSNVTNDEGEISATHPQGGPSGAAPGGGTNTNTPRPGQCKLRSHLANGAPQPVKVTGASAEAPQCGVRRCHGHWVARRSAMSHTSGRPPYYGVHLGAVLLAVAVLLCSRLQGVSAADRPTDRDISALDRVCMPRGIPYLTIGCRTGNQHRHYSVCEVDGVVRYGDVAGREVTAYGLMHNCAPTHVRAPGRGYAQVAGWKPGPAGITSATEPGGRVYACGYENSDSLATGGELKERPRPVSALSIAPWGVRDSVGRSREYWLNETHSARDYHRGGSADQWSGRSYCDRAGLATLVYLCDFGRGDELLHFCNDRERGWWYDLFGNQMAVDVGWCACRAVGIRVPPGPYRPESSGRGLPKRRVVPAADYSPSRVEPGRLSFGYGPQTAWDNYSPHRTRGIAWNLHQSGKKGPLPMSATDLSDAGRNLTMGVCTRSGEGYVVWRCHQGRGRHYVVTCGTGADTTLDGSAGGSGEGIGVTRGCSPVNVGAPNRGPQVGPASPWANTFHWNNYPAGYNAECAPLRRDPHATGRRARSPTRAEVAALAIPPWGVRNPTGLGPGTYDKTGKATSARTTLGWPDRWTGRSYCDRRGLPAAIYVCNAGGLELFHFCHDGERGWWYDLFGNQLADNRVRCFCHLLGVRVPGGEMSKDAPTGRRLPMRSPGFIEDCSPPLNEYSHAASTLGGRNWWARCGPLGRSPSSVS</sequence>
<evidence type="ECO:0000313" key="3">
    <source>
        <dbReference type="Proteomes" id="UP000054481"/>
    </source>
</evidence>
<dbReference type="EMBL" id="KQ030634">
    <property type="protein sequence ID" value="KJZ70301.1"/>
    <property type="molecule type" value="Genomic_DNA"/>
</dbReference>
<feature type="compositionally biased region" description="Gly residues" evidence="1">
    <location>
        <begin position="21"/>
        <end position="31"/>
    </location>
</feature>